<accession>A0ABQ2LA82</accession>
<protein>
    <recommendedName>
        <fullName evidence="3">Phospholipase C/D domain-containing protein</fullName>
    </recommendedName>
</protein>
<reference evidence="2" key="1">
    <citation type="journal article" date="2019" name="Int. J. Syst. Evol. Microbiol.">
        <title>The Global Catalogue of Microorganisms (GCM) 10K type strain sequencing project: providing services to taxonomists for standard genome sequencing and annotation.</title>
        <authorList>
            <consortium name="The Broad Institute Genomics Platform"/>
            <consortium name="The Broad Institute Genome Sequencing Center for Infectious Disease"/>
            <person name="Wu L."/>
            <person name="Ma J."/>
        </authorList>
    </citation>
    <scope>NUCLEOTIDE SEQUENCE [LARGE SCALE GENOMIC DNA]</scope>
    <source>
        <strain evidence="2">CGMCC 1.6964</strain>
    </source>
</reference>
<name>A0ABQ2LA82_9BACL</name>
<dbReference type="RefSeq" id="WP_018978891.1">
    <property type="nucleotide sequence ID" value="NZ_BMLN01000015.1"/>
</dbReference>
<organism evidence="1 2">
    <name type="scientific">Saccharibacillus kuerlensis</name>
    <dbReference type="NCBI Taxonomy" id="459527"/>
    <lineage>
        <taxon>Bacteria</taxon>
        <taxon>Bacillati</taxon>
        <taxon>Bacillota</taxon>
        <taxon>Bacilli</taxon>
        <taxon>Bacillales</taxon>
        <taxon>Paenibacillaceae</taxon>
        <taxon>Saccharibacillus</taxon>
    </lineage>
</organism>
<comment type="caution">
    <text evidence="1">The sequence shown here is derived from an EMBL/GenBank/DDBJ whole genome shotgun (WGS) entry which is preliminary data.</text>
</comment>
<sequence>MPLPMVHLGVAARYFEGSRVPDAFVLGSIAPDSIHMRQDAGREDKARTHFGGKETNPEILEQHYAEFINRSADHNWKWYIQGYFAHVLTDYLWGQSVYADFKQRMEEEFVPSDGVKPQYYIDTDGIDFLLYETAEWREQLWQGLLRASAYELSPLLSEQEVNNWRLRTIRWFEQPTNKPEIAPRYITLEVVEAFIAGAGDTTRRMIGEWDERLERSL</sequence>
<dbReference type="EMBL" id="BMLN01000015">
    <property type="protein sequence ID" value="GGO08407.1"/>
    <property type="molecule type" value="Genomic_DNA"/>
</dbReference>
<dbReference type="Proteomes" id="UP000606653">
    <property type="component" value="Unassembled WGS sequence"/>
</dbReference>
<gene>
    <name evidence="1" type="ORF">GCM10010969_37860</name>
</gene>
<proteinExistence type="predicted"/>
<keyword evidence="2" id="KW-1185">Reference proteome</keyword>
<evidence type="ECO:0000313" key="2">
    <source>
        <dbReference type="Proteomes" id="UP000606653"/>
    </source>
</evidence>
<evidence type="ECO:0000313" key="1">
    <source>
        <dbReference type="EMBL" id="GGO08407.1"/>
    </source>
</evidence>
<evidence type="ECO:0008006" key="3">
    <source>
        <dbReference type="Google" id="ProtNLM"/>
    </source>
</evidence>